<gene>
    <name evidence="3" type="ORF">ABII15_24650</name>
</gene>
<dbReference type="PROSITE" id="PS51257">
    <property type="entry name" value="PROKAR_LIPOPROTEIN"/>
    <property type="match status" value="1"/>
</dbReference>
<protein>
    <recommendedName>
        <fullName evidence="4">Lipoprotein</fullName>
    </recommendedName>
</protein>
<evidence type="ECO:0000313" key="3">
    <source>
        <dbReference type="EMBL" id="XCJ72953.1"/>
    </source>
</evidence>
<evidence type="ECO:0000256" key="1">
    <source>
        <dbReference type="SAM" id="MobiDB-lite"/>
    </source>
</evidence>
<reference evidence="3" key="1">
    <citation type="submission" date="2024-06" db="EMBL/GenBank/DDBJ databases">
        <title>Streptomyces sp. strain HUAS MG91 genome sequences.</title>
        <authorList>
            <person name="Mo P."/>
        </authorList>
    </citation>
    <scope>NUCLEOTIDE SEQUENCE</scope>
    <source>
        <strain evidence="3">HUAS MG91</strain>
    </source>
</reference>
<dbReference type="KEGG" id="stac:ABII15_24650"/>
<proteinExistence type="predicted"/>
<feature type="signal peptide" evidence="2">
    <location>
        <begin position="1"/>
        <end position="25"/>
    </location>
</feature>
<evidence type="ECO:0000256" key="2">
    <source>
        <dbReference type="SAM" id="SignalP"/>
    </source>
</evidence>
<organism evidence="3">
    <name type="scientific">Streptomyces tabacisoli</name>
    <dbReference type="NCBI Taxonomy" id="3156398"/>
    <lineage>
        <taxon>Bacteria</taxon>
        <taxon>Bacillati</taxon>
        <taxon>Actinomycetota</taxon>
        <taxon>Actinomycetes</taxon>
        <taxon>Kitasatosporales</taxon>
        <taxon>Streptomycetaceae</taxon>
        <taxon>Streptomyces</taxon>
    </lineage>
</organism>
<evidence type="ECO:0008006" key="4">
    <source>
        <dbReference type="Google" id="ProtNLM"/>
    </source>
</evidence>
<feature type="chain" id="PRO_5043919277" description="Lipoprotein" evidence="2">
    <location>
        <begin position="26"/>
        <end position="194"/>
    </location>
</feature>
<sequence>MNLRRTTTTRRALAAVAITTGLVFTAVGCGGDDKKGDDAATSSAATEKDGGDKPKASQSTSSEPLAEVKNKGVTLTITSATRDQGGFVTLNGTVTNGTSGIWLGTDWKSDESELQSNGGSLAGASLVDQAGKKKYLVLRDTQGRCLCTKFQGGVDPGKSTDWFAQFPAPPQGTTSVQLQVPTMPPAQLDITEGD</sequence>
<feature type="compositionally biased region" description="Basic and acidic residues" evidence="1">
    <location>
        <begin position="46"/>
        <end position="55"/>
    </location>
</feature>
<keyword evidence="2" id="KW-0732">Signal</keyword>
<accession>A0AAU8IY62</accession>
<dbReference type="EMBL" id="CP159534">
    <property type="protein sequence ID" value="XCJ72953.1"/>
    <property type="molecule type" value="Genomic_DNA"/>
</dbReference>
<name>A0AAU8IY62_9ACTN</name>
<dbReference type="AlphaFoldDB" id="A0AAU8IY62"/>
<feature type="region of interest" description="Disordered" evidence="1">
    <location>
        <begin position="33"/>
        <end position="67"/>
    </location>
</feature>
<dbReference type="RefSeq" id="WP_353944469.1">
    <property type="nucleotide sequence ID" value="NZ_CP159534.1"/>
</dbReference>